<dbReference type="PANTHER" id="PTHR30083">
    <property type="entry name" value="TRANSCRIPTIONAL REGULATOR-RELATED"/>
    <property type="match status" value="1"/>
</dbReference>
<name>A0ABW2KQ30_9ACTN</name>
<dbReference type="Pfam" id="PF11922">
    <property type="entry name" value="DUF3440"/>
    <property type="match status" value="1"/>
</dbReference>
<dbReference type="RefSeq" id="WP_379874175.1">
    <property type="nucleotide sequence ID" value="NZ_JBHTBH010000020.1"/>
</dbReference>
<dbReference type="EMBL" id="JBHTBH010000020">
    <property type="protein sequence ID" value="MFC7331371.1"/>
    <property type="molecule type" value="Genomic_DNA"/>
</dbReference>
<dbReference type="InterPro" id="IPR014729">
    <property type="entry name" value="Rossmann-like_a/b/a_fold"/>
</dbReference>
<evidence type="ECO:0000313" key="2">
    <source>
        <dbReference type="EMBL" id="MFC7331371.1"/>
    </source>
</evidence>
<dbReference type="SUPFAM" id="SSF52402">
    <property type="entry name" value="Adenine nucleotide alpha hydrolases-like"/>
    <property type="match status" value="1"/>
</dbReference>
<dbReference type="CDD" id="cd23947">
    <property type="entry name" value="PAPS_reductase-like_YbdN"/>
    <property type="match status" value="1"/>
</dbReference>
<comment type="caution">
    <text evidence="2">The sequence shown here is derived from an EMBL/GenBank/DDBJ whole genome shotgun (WGS) entry which is preliminary data.</text>
</comment>
<dbReference type="InterPro" id="IPR002500">
    <property type="entry name" value="PAPS_reduct_dom"/>
</dbReference>
<organism evidence="2 3">
    <name type="scientific">Marinactinospora rubrisoli</name>
    <dbReference type="NCBI Taxonomy" id="2715399"/>
    <lineage>
        <taxon>Bacteria</taxon>
        <taxon>Bacillati</taxon>
        <taxon>Actinomycetota</taxon>
        <taxon>Actinomycetes</taxon>
        <taxon>Streptosporangiales</taxon>
        <taxon>Nocardiopsidaceae</taxon>
        <taxon>Marinactinospora</taxon>
    </lineage>
</organism>
<evidence type="ECO:0000313" key="3">
    <source>
        <dbReference type="Proteomes" id="UP001596540"/>
    </source>
</evidence>
<dbReference type="Gene3D" id="3.40.50.620">
    <property type="entry name" value="HUPs"/>
    <property type="match status" value="1"/>
</dbReference>
<dbReference type="PANTHER" id="PTHR30083:SF0">
    <property type="entry name" value="3'-PHOSPHOADENOSINE 5'-PHOSPHOSULFATE SULFOTRANSFERASE (PAPS REDUCTASE)_FAD SYNTHETASE"/>
    <property type="match status" value="1"/>
</dbReference>
<dbReference type="InterPro" id="IPR021845">
    <property type="entry name" value="DUF3440"/>
</dbReference>
<proteinExistence type="predicted"/>
<reference evidence="3" key="1">
    <citation type="journal article" date="2019" name="Int. J. Syst. Evol. Microbiol.">
        <title>The Global Catalogue of Microorganisms (GCM) 10K type strain sequencing project: providing services to taxonomists for standard genome sequencing and annotation.</title>
        <authorList>
            <consortium name="The Broad Institute Genomics Platform"/>
            <consortium name="The Broad Institute Genome Sequencing Center for Infectious Disease"/>
            <person name="Wu L."/>
            <person name="Ma J."/>
        </authorList>
    </citation>
    <scope>NUCLEOTIDE SEQUENCE [LARGE SCALE GENOMIC DNA]</scope>
    <source>
        <strain evidence="3">CGMCC 4.7382</strain>
    </source>
</reference>
<protein>
    <submittedName>
        <fullName evidence="2">Phosphoadenosine phosphosulfate reductase</fullName>
    </submittedName>
</protein>
<dbReference type="Proteomes" id="UP001596540">
    <property type="component" value="Unassembled WGS sequence"/>
</dbReference>
<evidence type="ECO:0000259" key="1">
    <source>
        <dbReference type="Pfam" id="PF01507"/>
    </source>
</evidence>
<dbReference type="Pfam" id="PF01507">
    <property type="entry name" value="PAPS_reduct"/>
    <property type="match status" value="1"/>
</dbReference>
<gene>
    <name evidence="2" type="ORF">ACFQRF_26875</name>
</gene>
<keyword evidence="3" id="KW-1185">Reference proteome</keyword>
<feature type="domain" description="Phosphoadenosine phosphosulphate reductase" evidence="1">
    <location>
        <begin position="32"/>
        <end position="243"/>
    </location>
</feature>
<accession>A0ABW2KQ30</accession>
<sequence length="418" mass="48768">MDPRPARRGLGVDVLTAAKTRISRVFDDFARVYVSFSGGKDSGVLLELAAQEARRRGRRIGVLFVDLEAQYAYTVGYIQQMLDRHADVADPYWVALPLNLRNAVSQFEPQWMCWEPGREQDWVRPRPQWQGATPARGGVITDEGYFPFFRRGMEFEEFTPEFGDWYSDGKLTACLVGIRTQESLNRWRTIASQRKRRHEDWAWTTWIADTTVYNAYPLYDWKTEDIWRFYGKTKTPYNQLYDRMHQAGLTIHQARICQPYGDDQRKGLWLYHVIEPHTWSRVVARVNGANFGAIYARESGNVLGRIKIAKPDGLTWEEFAHRLLASMPAETAEHYRDKISGFLHWYETRGYPGGSIPDEGPASDKRVPSWTRICKVLLSNDYWCKGMSFSPQNRYAQAQYKALQRRRRAEWNYFGEAR</sequence>